<evidence type="ECO:0000313" key="2">
    <source>
        <dbReference type="Proteomes" id="UP000199702"/>
    </source>
</evidence>
<keyword evidence="2" id="KW-1185">Reference proteome</keyword>
<evidence type="ECO:0000313" key="1">
    <source>
        <dbReference type="EMBL" id="SEJ10003.1"/>
    </source>
</evidence>
<proteinExistence type="predicted"/>
<dbReference type="OrthoDB" id="1246706at2"/>
<dbReference type="STRING" id="402734.SAMN05660918_2365"/>
<organism evidence="1 2">
    <name type="scientific">Flavobacterium terrigena</name>
    <dbReference type="NCBI Taxonomy" id="402734"/>
    <lineage>
        <taxon>Bacteria</taxon>
        <taxon>Pseudomonadati</taxon>
        <taxon>Bacteroidota</taxon>
        <taxon>Flavobacteriia</taxon>
        <taxon>Flavobacteriales</taxon>
        <taxon>Flavobacteriaceae</taxon>
        <taxon>Flavobacterium</taxon>
    </lineage>
</organism>
<dbReference type="EMBL" id="FNYA01000006">
    <property type="protein sequence ID" value="SEJ10003.1"/>
    <property type="molecule type" value="Genomic_DNA"/>
</dbReference>
<protein>
    <submittedName>
        <fullName evidence="1">Uncharacterized protein</fullName>
    </submittedName>
</protein>
<dbReference type="RefSeq" id="WP_091313631.1">
    <property type="nucleotide sequence ID" value="NZ_CBCSJU010000001.1"/>
</dbReference>
<accession>A0A1H6VZF9</accession>
<reference evidence="2" key="1">
    <citation type="submission" date="2016-10" db="EMBL/GenBank/DDBJ databases">
        <authorList>
            <person name="Varghese N."/>
            <person name="Submissions S."/>
        </authorList>
    </citation>
    <scope>NUCLEOTIDE SEQUENCE [LARGE SCALE GENOMIC DNA]</scope>
    <source>
        <strain evidence="2">DSM 17934</strain>
    </source>
</reference>
<dbReference type="AlphaFoldDB" id="A0A1H6VZF9"/>
<dbReference type="PROSITE" id="PS51257">
    <property type="entry name" value="PROKAR_LIPOPROTEIN"/>
    <property type="match status" value="1"/>
</dbReference>
<sequence>MKHFLFLFCLVILFGCNEKKETKSIKTIVLYSENDKIPNAGENVKIIIKDTMCPFQKNRAMSDIKNGKLKIYFSFLNFRKDFDIDNYNELEKYLSKYNIAIDTIVDEYSSGCCHSSKFERYCYQNTMKTEIEKKHGKNFLDSLCNLVEKSFVKKNPNRIYEFTECDMVSRYPNTKNYNDMFHKSKRDFFEQFKYPIDYKFKNEKYYSYTTASFLLSKTGKISDLKTEAHLQNFTNRKHKSYFETEVAKFIKTVKFVPATSCGIAVNSKMELSFTNK</sequence>
<name>A0A1H6VZF9_9FLAO</name>
<gene>
    <name evidence="1" type="ORF">SAMN05660918_2365</name>
</gene>
<dbReference type="Proteomes" id="UP000199702">
    <property type="component" value="Unassembled WGS sequence"/>
</dbReference>